<evidence type="ECO:0000259" key="5">
    <source>
        <dbReference type="Pfam" id="PF12698"/>
    </source>
</evidence>
<reference evidence="6 7" key="1">
    <citation type="submission" date="2024-04" db="EMBL/GenBank/DDBJ databases">
        <authorList>
            <consortium name="Genoscope - CEA"/>
            <person name="William W."/>
        </authorList>
    </citation>
    <scope>NUCLEOTIDE SEQUENCE [LARGE SCALE GENOMIC DNA]</scope>
</reference>
<proteinExistence type="predicted"/>
<evidence type="ECO:0000256" key="4">
    <source>
        <dbReference type="ARBA" id="ARBA00023136"/>
    </source>
</evidence>
<feature type="non-terminal residue" evidence="6">
    <location>
        <position position="148"/>
    </location>
</feature>
<name>A0AAV2IGL8_LYMST</name>
<evidence type="ECO:0000256" key="3">
    <source>
        <dbReference type="ARBA" id="ARBA00022989"/>
    </source>
</evidence>
<dbReference type="AlphaFoldDB" id="A0AAV2IGL8"/>
<comment type="caution">
    <text evidence="6">The sequence shown here is derived from an EMBL/GenBank/DDBJ whole genome shotgun (WGS) entry which is preliminary data.</text>
</comment>
<protein>
    <recommendedName>
        <fullName evidence="5">ABC-2 type transporter transmembrane domain-containing protein</fullName>
    </recommendedName>
</protein>
<keyword evidence="3" id="KW-1133">Transmembrane helix</keyword>
<dbReference type="PANTHER" id="PTHR19229:SF265">
    <property type="match status" value="1"/>
</dbReference>
<dbReference type="GO" id="GO:0016020">
    <property type="term" value="C:membrane"/>
    <property type="evidence" value="ECO:0007669"/>
    <property type="project" value="UniProtKB-SubCell"/>
</dbReference>
<keyword evidence="4" id="KW-0472">Membrane</keyword>
<dbReference type="EMBL" id="CAXITT010000784">
    <property type="protein sequence ID" value="CAL1546209.1"/>
    <property type="molecule type" value="Genomic_DNA"/>
</dbReference>
<gene>
    <name evidence="6" type="ORF">GSLYS_00019586001</name>
</gene>
<evidence type="ECO:0000313" key="6">
    <source>
        <dbReference type="EMBL" id="CAL1546209.1"/>
    </source>
</evidence>
<organism evidence="6 7">
    <name type="scientific">Lymnaea stagnalis</name>
    <name type="common">Great pond snail</name>
    <name type="synonym">Helix stagnalis</name>
    <dbReference type="NCBI Taxonomy" id="6523"/>
    <lineage>
        <taxon>Eukaryota</taxon>
        <taxon>Metazoa</taxon>
        <taxon>Spiralia</taxon>
        <taxon>Lophotrochozoa</taxon>
        <taxon>Mollusca</taxon>
        <taxon>Gastropoda</taxon>
        <taxon>Heterobranchia</taxon>
        <taxon>Euthyneura</taxon>
        <taxon>Panpulmonata</taxon>
        <taxon>Hygrophila</taxon>
        <taxon>Lymnaeoidea</taxon>
        <taxon>Lymnaeidae</taxon>
        <taxon>Lymnaea</taxon>
    </lineage>
</organism>
<dbReference type="Proteomes" id="UP001497497">
    <property type="component" value="Unassembled WGS sequence"/>
</dbReference>
<sequence>GRRLVVFEEDSCSSETVPKNLKFKIAVDFKIEKEQIFGDSVFYSRRGVASLNYYVTSVFINYWQAELNLKQTSFRLNTTEMPIPERNVVPLRHTVISFVCNALFYIFLTMASYAGKNIVEERELKLKETMSLMGMRKSIYWLSWFFMN</sequence>
<keyword evidence="2" id="KW-0812">Transmembrane</keyword>
<dbReference type="GO" id="GO:0140359">
    <property type="term" value="F:ABC-type transporter activity"/>
    <property type="evidence" value="ECO:0007669"/>
    <property type="project" value="InterPro"/>
</dbReference>
<accession>A0AAV2IGL8</accession>
<dbReference type="Pfam" id="PF12698">
    <property type="entry name" value="ABC2_membrane_3"/>
    <property type="match status" value="1"/>
</dbReference>
<comment type="subcellular location">
    <subcellularLocation>
        <location evidence="1">Membrane</location>
        <topology evidence="1">Multi-pass membrane protein</topology>
    </subcellularLocation>
</comment>
<evidence type="ECO:0000313" key="7">
    <source>
        <dbReference type="Proteomes" id="UP001497497"/>
    </source>
</evidence>
<dbReference type="PANTHER" id="PTHR19229">
    <property type="entry name" value="ATP-BINDING CASSETTE TRANSPORTER SUBFAMILY A ABCA"/>
    <property type="match status" value="1"/>
</dbReference>
<dbReference type="InterPro" id="IPR013525">
    <property type="entry name" value="ABC2_TM"/>
</dbReference>
<evidence type="ECO:0000256" key="2">
    <source>
        <dbReference type="ARBA" id="ARBA00022692"/>
    </source>
</evidence>
<keyword evidence="7" id="KW-1185">Reference proteome</keyword>
<feature type="domain" description="ABC-2 type transporter transmembrane" evidence="5">
    <location>
        <begin position="65"/>
        <end position="147"/>
    </location>
</feature>
<feature type="non-terminal residue" evidence="6">
    <location>
        <position position="1"/>
    </location>
</feature>
<evidence type="ECO:0000256" key="1">
    <source>
        <dbReference type="ARBA" id="ARBA00004141"/>
    </source>
</evidence>
<dbReference type="InterPro" id="IPR026082">
    <property type="entry name" value="ABCA"/>
</dbReference>